<dbReference type="AlphaFoldDB" id="A0A4Q2R639"/>
<organism evidence="1 2">
    <name type="scientific">Lichenibacterium ramalinae</name>
    <dbReference type="NCBI Taxonomy" id="2316527"/>
    <lineage>
        <taxon>Bacteria</taxon>
        <taxon>Pseudomonadati</taxon>
        <taxon>Pseudomonadota</taxon>
        <taxon>Alphaproteobacteria</taxon>
        <taxon>Hyphomicrobiales</taxon>
        <taxon>Lichenihabitantaceae</taxon>
        <taxon>Lichenibacterium</taxon>
    </lineage>
</organism>
<evidence type="ECO:0000313" key="2">
    <source>
        <dbReference type="Proteomes" id="UP000289411"/>
    </source>
</evidence>
<reference evidence="1 2" key="1">
    <citation type="submission" date="2018-09" db="EMBL/GenBank/DDBJ databases">
        <authorList>
            <person name="Grouzdev D.S."/>
            <person name="Krutkina M.S."/>
        </authorList>
    </citation>
    <scope>NUCLEOTIDE SEQUENCE [LARGE SCALE GENOMIC DNA]</scope>
    <source>
        <strain evidence="1 2">RmlP001</strain>
    </source>
</reference>
<reference evidence="1 2" key="2">
    <citation type="submission" date="2019-02" db="EMBL/GenBank/DDBJ databases">
        <title>'Lichenibacterium ramalinii' gen. nov. sp. nov., 'Lichenibacterium minor' gen. nov. sp. nov.</title>
        <authorList>
            <person name="Pankratov T."/>
        </authorList>
    </citation>
    <scope>NUCLEOTIDE SEQUENCE [LARGE SCALE GENOMIC DNA]</scope>
    <source>
        <strain evidence="1 2">RmlP001</strain>
    </source>
</reference>
<protein>
    <submittedName>
        <fullName evidence="1">Uncharacterized protein</fullName>
    </submittedName>
</protein>
<proteinExistence type="predicted"/>
<comment type="caution">
    <text evidence="1">The sequence shown here is derived from an EMBL/GenBank/DDBJ whole genome shotgun (WGS) entry which is preliminary data.</text>
</comment>
<name>A0A4Q2R639_9HYPH</name>
<sequence length="160" mass="17999">MTPDEFRKEYVEPAVELWRVNNTVTHLAANSIAQIDALADIVWIAQGRPGEVSAFRNRLGLKEPAIAIIRDACDSHKHGNLRRKDHISGERPAAVTRAGFFLDHSFIGGPPTRYLALVIRKVDGTEQDVSDILSDAMHAWRREFSRLGYGANWLIFGQQH</sequence>
<evidence type="ECO:0000313" key="1">
    <source>
        <dbReference type="EMBL" id="RYB01371.1"/>
    </source>
</evidence>
<dbReference type="Proteomes" id="UP000289411">
    <property type="component" value="Unassembled WGS sequence"/>
</dbReference>
<dbReference type="EMBL" id="QYBC01000044">
    <property type="protein sequence ID" value="RYB01371.1"/>
    <property type="molecule type" value="Genomic_DNA"/>
</dbReference>
<accession>A0A4Q2R639</accession>
<gene>
    <name evidence="1" type="ORF">D3272_26415</name>
</gene>
<keyword evidence="2" id="KW-1185">Reference proteome</keyword>